<accession>A0A8H7R8Z8</accession>
<gene>
    <name evidence="1" type="ORF">INT46_008654</name>
</gene>
<dbReference type="AlphaFoldDB" id="A0A8H7R8Z8"/>
<organism evidence="1 2">
    <name type="scientific">Mucor plumbeus</name>
    <dbReference type="NCBI Taxonomy" id="97098"/>
    <lineage>
        <taxon>Eukaryota</taxon>
        <taxon>Fungi</taxon>
        <taxon>Fungi incertae sedis</taxon>
        <taxon>Mucoromycota</taxon>
        <taxon>Mucoromycotina</taxon>
        <taxon>Mucoromycetes</taxon>
        <taxon>Mucorales</taxon>
        <taxon>Mucorineae</taxon>
        <taxon>Mucoraceae</taxon>
        <taxon>Mucor</taxon>
    </lineage>
</organism>
<reference evidence="1" key="1">
    <citation type="submission" date="2020-12" db="EMBL/GenBank/DDBJ databases">
        <title>Metabolic potential, ecology and presence of endohyphal bacteria is reflected in genomic diversity of Mucoromycotina.</title>
        <authorList>
            <person name="Muszewska A."/>
            <person name="Okrasinska A."/>
            <person name="Steczkiewicz K."/>
            <person name="Drgas O."/>
            <person name="Orlowska M."/>
            <person name="Perlinska-Lenart U."/>
            <person name="Aleksandrzak-Piekarczyk T."/>
            <person name="Szatraj K."/>
            <person name="Zielenkiewicz U."/>
            <person name="Pilsyk S."/>
            <person name="Malc E."/>
            <person name="Mieczkowski P."/>
            <person name="Kruszewska J.S."/>
            <person name="Biernat P."/>
            <person name="Pawlowska J."/>
        </authorList>
    </citation>
    <scope>NUCLEOTIDE SEQUENCE</scope>
    <source>
        <strain evidence="1">CBS 226.32</strain>
    </source>
</reference>
<dbReference type="EMBL" id="JAEPRC010000142">
    <property type="protein sequence ID" value="KAG2206786.1"/>
    <property type="molecule type" value="Genomic_DNA"/>
</dbReference>
<protein>
    <submittedName>
        <fullName evidence="1">Uncharacterized protein</fullName>
    </submittedName>
</protein>
<comment type="caution">
    <text evidence="1">The sequence shown here is derived from an EMBL/GenBank/DDBJ whole genome shotgun (WGS) entry which is preliminary data.</text>
</comment>
<name>A0A8H7R8Z8_9FUNG</name>
<proteinExistence type="predicted"/>
<evidence type="ECO:0000313" key="1">
    <source>
        <dbReference type="EMBL" id="KAG2206786.1"/>
    </source>
</evidence>
<sequence>MADTYLLSYLTDTQFSIAKYINLTGFNDKNDFEVHFYSIIKKWSSINPKTIKDNERVKIATAISESNYQIIKSERYIAHWILKNNEIAQLNMAEGSSRFYRSAASSLSNNFNDPPSIVNTETNESVNKKKAASSRKRKIIDENVSTIEDISAINGAYDQSLFDEEPTFYNTEVYKDQITVTKNKKIYQFHAPSTSIISPNKLALQKEDIQSLEAIFDIVMSCNRSKCNESYLTIIYDQYKSEEKRNSCITNVEFATDLLKHTILSNTKFDEVTIWSYESSSKFIIMMKRILADFCLSCDRAIPLDCNDERTFAAESIVTWFRSFGVLTNLTFTWFEKQNDNNKSSWLPLSDFRQKECKTKLLDGLGLSLNKKVAIFIESSGAEKNVSHRVEDSLKNMKSCSDFLKYLTCSFKSSNIETMKKLRIPCINIIGDTMTVSLCYIGSRQKWAFVEARSTIIPTRLTDKNNFIKAFELLAFLEDIINRNHEAINELELESLGLVGCDYTSVSSYFQV</sequence>
<evidence type="ECO:0000313" key="2">
    <source>
        <dbReference type="Proteomes" id="UP000650833"/>
    </source>
</evidence>
<dbReference type="Proteomes" id="UP000650833">
    <property type="component" value="Unassembled WGS sequence"/>
</dbReference>
<dbReference type="OrthoDB" id="2230412at2759"/>
<keyword evidence="2" id="KW-1185">Reference proteome</keyword>